<evidence type="ECO:0000313" key="5">
    <source>
        <dbReference type="EMBL" id="GAD03274.1"/>
    </source>
</evidence>
<dbReference type="EMBL" id="BARX01000025">
    <property type="protein sequence ID" value="GAD03274.1"/>
    <property type="molecule type" value="Genomic_DNA"/>
</dbReference>
<dbReference type="InterPro" id="IPR029000">
    <property type="entry name" value="Cyclophilin-like_dom_sf"/>
</dbReference>
<dbReference type="GO" id="GO:0004039">
    <property type="term" value="F:allophanate hydrolase activity"/>
    <property type="evidence" value="ECO:0007669"/>
    <property type="project" value="UniProtKB-EC"/>
</dbReference>
<evidence type="ECO:0000256" key="1">
    <source>
        <dbReference type="ARBA" id="ARBA00022741"/>
    </source>
</evidence>
<dbReference type="Pfam" id="PF02626">
    <property type="entry name" value="CT_A_B"/>
    <property type="match status" value="1"/>
</dbReference>
<proteinExistence type="predicted"/>
<dbReference type="PANTHER" id="PTHR43309">
    <property type="entry name" value="5-OXOPROLINASE SUBUNIT C"/>
    <property type="match status" value="1"/>
</dbReference>
<dbReference type="SUPFAM" id="SSF50891">
    <property type="entry name" value="Cyclophilin-like"/>
    <property type="match status" value="1"/>
</dbReference>
<feature type="domain" description="Carboxyltransferase" evidence="4">
    <location>
        <begin position="28"/>
        <end position="315"/>
    </location>
</feature>
<keyword evidence="6" id="KW-1185">Reference proteome</keyword>
<dbReference type="Proteomes" id="UP000014461">
    <property type="component" value="Unassembled WGS sequence"/>
</dbReference>
<evidence type="ECO:0000313" key="6">
    <source>
        <dbReference type="Proteomes" id="UP000014461"/>
    </source>
</evidence>
<evidence type="ECO:0000256" key="2">
    <source>
        <dbReference type="ARBA" id="ARBA00022801"/>
    </source>
</evidence>
<dbReference type="AlphaFoldDB" id="R9PPK5"/>
<dbReference type="STRING" id="1331007.AALB_3354"/>
<dbReference type="EC" id="3.5.1.54" evidence="5"/>
<keyword evidence="1" id="KW-0547">Nucleotide-binding</keyword>
<organism evidence="5 6">
    <name type="scientific">Agarivorans albus MKT 106</name>
    <dbReference type="NCBI Taxonomy" id="1331007"/>
    <lineage>
        <taxon>Bacteria</taxon>
        <taxon>Pseudomonadati</taxon>
        <taxon>Pseudomonadota</taxon>
        <taxon>Gammaproteobacteria</taxon>
        <taxon>Alteromonadales</taxon>
        <taxon>Alteromonadaceae</taxon>
        <taxon>Agarivorans</taxon>
    </lineage>
</organism>
<reference evidence="5" key="1">
    <citation type="journal article" date="2013" name="Genome Announc.">
        <title>Draft Genome Sequence of Agarivorans albus Strain MKT 106T, an Agarolytic Marine Bacterium.</title>
        <authorList>
            <person name="Yasuike M."/>
            <person name="Nakamura Y."/>
            <person name="Kai W."/>
            <person name="Fujiwara A."/>
            <person name="Fukui Y."/>
            <person name="Satomi M."/>
            <person name="Sano M."/>
        </authorList>
    </citation>
    <scope>NUCLEOTIDE SEQUENCE [LARGE SCALE GENOMIC DNA]</scope>
</reference>
<dbReference type="InterPro" id="IPR052708">
    <property type="entry name" value="PxpC"/>
</dbReference>
<accession>R9PPK5</accession>
<name>R9PPK5_AGAAL</name>
<sequence length="317" mass="34743">MTKAASLTVLRSGPQMLVVDQGRIGFQHIGVSPGGPADKHAFNWANRLLANPVNSPALEIAFGGAKLHFEQACQIAVCGAAVTLSFEINKANNKPITTWQSINVGAGQTLHIGPSRSGLRAYLAIQGGFLLDSELNSVSSSPKQTLGPFNGRALKQNDKLLYPIKSAKQLASTPVQQTPHQFIPNYKEHLKLALIPGYQFHAFSPQQRQQILQQEYQLSELSDRMGVRLEGIAIDNVPQAKESEAIALGAVQIPPNGLPIILSVDRQTIGGYPKLGCISRLDLFALNQRHPKQSISFYLSSVEEQRQRWLAFENFFN</sequence>
<dbReference type="InterPro" id="IPR003778">
    <property type="entry name" value="CT_A_B"/>
</dbReference>
<comment type="caution">
    <text evidence="5">The sequence shown here is derived from an EMBL/GenBank/DDBJ whole genome shotgun (WGS) entry which is preliminary data.</text>
</comment>
<evidence type="ECO:0000259" key="4">
    <source>
        <dbReference type="SMART" id="SM00797"/>
    </source>
</evidence>
<keyword evidence="2 5" id="KW-0378">Hydrolase</keyword>
<dbReference type="PANTHER" id="PTHR43309:SF4">
    <property type="entry name" value="CARBOXYLTRANSFERASE DOMAIN-CONTAINING PROTEIN"/>
    <property type="match status" value="1"/>
</dbReference>
<dbReference type="GO" id="GO:0005524">
    <property type="term" value="F:ATP binding"/>
    <property type="evidence" value="ECO:0007669"/>
    <property type="project" value="UniProtKB-KW"/>
</dbReference>
<dbReference type="NCBIfam" id="TIGR00724">
    <property type="entry name" value="urea_amlyse_rel"/>
    <property type="match status" value="1"/>
</dbReference>
<protein>
    <submittedName>
        <fullName evidence="5">Allophanate hydrolase 2 subunit 2</fullName>
        <ecNumber evidence="5">3.5.1.54</ecNumber>
    </submittedName>
</protein>
<gene>
    <name evidence="5" type="ORF">AALB_3354</name>
</gene>
<evidence type="ECO:0000256" key="3">
    <source>
        <dbReference type="ARBA" id="ARBA00022840"/>
    </source>
</evidence>
<keyword evidence="3" id="KW-0067">ATP-binding</keyword>
<dbReference type="SMART" id="SM00797">
    <property type="entry name" value="AHS2"/>
    <property type="match status" value="1"/>
</dbReference>
<dbReference type="OrthoDB" id="9768696at2"/>
<dbReference type="RefSeq" id="WP_016403041.1">
    <property type="nucleotide sequence ID" value="NZ_BARX01000025.1"/>
</dbReference>
<dbReference type="Gene3D" id="2.40.100.10">
    <property type="entry name" value="Cyclophilin-like"/>
    <property type="match status" value="1"/>
</dbReference>